<dbReference type="CDD" id="cd00293">
    <property type="entry name" value="USP-like"/>
    <property type="match status" value="1"/>
</dbReference>
<dbReference type="Pfam" id="PF00582">
    <property type="entry name" value="Usp"/>
    <property type="match status" value="1"/>
</dbReference>
<feature type="domain" description="UspA" evidence="2">
    <location>
        <begin position="61"/>
        <end position="124"/>
    </location>
</feature>
<sequence>MSTKPFNAIGIGVTFSPNLKANIYEAARLSLMFNSRLILIHVGEKSSDKEAKFQSILESFTSDDLDVELVFKLGKTVDVILSASKEKSIDLLILGALQRENFLKYYVGSIARKITRRAECSVLLLVKPSEERVQCEHVVVNGLKDPKTEQTISLAFYVAHTLGADKVTVVEEITEEELAIKVEDDKSLRMANIAKERIRLRENSRVKRIIENIPRTYTNDIAIKSQPIFGQKGYSIGHYAQIARADLLVMNAPSKMTFWDRLFPHDIEHILTELPTDVLIIQ</sequence>
<comment type="caution">
    <text evidence="3">The sequence shown here is derived from an EMBL/GenBank/DDBJ whole genome shotgun (WGS) entry which is preliminary data.</text>
</comment>
<organism evidence="3 4">
    <name type="scientific">Winogradskyella luteola</name>
    <dbReference type="NCBI Taxonomy" id="2828330"/>
    <lineage>
        <taxon>Bacteria</taxon>
        <taxon>Pseudomonadati</taxon>
        <taxon>Bacteroidota</taxon>
        <taxon>Flavobacteriia</taxon>
        <taxon>Flavobacteriales</taxon>
        <taxon>Flavobacteriaceae</taxon>
        <taxon>Winogradskyella</taxon>
    </lineage>
</organism>
<dbReference type="PANTHER" id="PTHR46268:SF6">
    <property type="entry name" value="UNIVERSAL STRESS PROTEIN UP12"/>
    <property type="match status" value="1"/>
</dbReference>
<dbReference type="EMBL" id="JAGSPD010000005">
    <property type="protein sequence ID" value="MBV7269097.1"/>
    <property type="molecule type" value="Genomic_DNA"/>
</dbReference>
<keyword evidence="4" id="KW-1185">Reference proteome</keyword>
<name>A0A9X1F846_9FLAO</name>
<accession>A0A9X1F846</accession>
<dbReference type="InterPro" id="IPR006016">
    <property type="entry name" value="UspA"/>
</dbReference>
<dbReference type="Proteomes" id="UP001138894">
    <property type="component" value="Unassembled WGS sequence"/>
</dbReference>
<evidence type="ECO:0000256" key="1">
    <source>
        <dbReference type="ARBA" id="ARBA00008791"/>
    </source>
</evidence>
<dbReference type="AlphaFoldDB" id="A0A9X1F846"/>
<evidence type="ECO:0000313" key="3">
    <source>
        <dbReference type="EMBL" id="MBV7269097.1"/>
    </source>
</evidence>
<protein>
    <submittedName>
        <fullName evidence="3">Universal stress protein</fullName>
    </submittedName>
</protein>
<evidence type="ECO:0000313" key="4">
    <source>
        <dbReference type="Proteomes" id="UP001138894"/>
    </source>
</evidence>
<evidence type="ECO:0000259" key="2">
    <source>
        <dbReference type="Pfam" id="PF00582"/>
    </source>
</evidence>
<gene>
    <name evidence="3" type="ORF">KCG49_07850</name>
</gene>
<comment type="similarity">
    <text evidence="1">Belongs to the universal stress protein A family.</text>
</comment>
<dbReference type="RefSeq" id="WP_218545657.1">
    <property type="nucleotide sequence ID" value="NZ_JAGSPD010000005.1"/>
</dbReference>
<dbReference type="PANTHER" id="PTHR46268">
    <property type="entry name" value="STRESS RESPONSE PROTEIN NHAX"/>
    <property type="match status" value="1"/>
</dbReference>
<proteinExistence type="inferred from homology"/>
<reference evidence="3" key="1">
    <citation type="submission" date="2021-04" db="EMBL/GenBank/DDBJ databases">
        <authorList>
            <person name="Pira H."/>
            <person name="Risdian C."/>
            <person name="Wink J."/>
        </authorList>
    </citation>
    <scope>NUCLEOTIDE SEQUENCE</scope>
    <source>
        <strain evidence="3">WHY3</strain>
    </source>
</reference>